<dbReference type="EMBL" id="CAQI01000042">
    <property type="protein sequence ID" value="CCQ46107.1"/>
    <property type="molecule type" value="Genomic_DNA"/>
</dbReference>
<organism evidence="1 2">
    <name type="scientific">Pseudarthrobacter siccitolerans</name>
    <dbReference type="NCBI Taxonomy" id="861266"/>
    <lineage>
        <taxon>Bacteria</taxon>
        <taxon>Bacillati</taxon>
        <taxon>Actinomycetota</taxon>
        <taxon>Actinomycetes</taxon>
        <taxon>Micrococcales</taxon>
        <taxon>Micrococcaceae</taxon>
        <taxon>Pseudarthrobacter</taxon>
    </lineage>
</organism>
<name>A0A024H2J8_9MICC</name>
<dbReference type="STRING" id="861266.ARTSIC4J27_2067"/>
<protein>
    <submittedName>
        <fullName evidence="1">Uncharacterized protein</fullName>
    </submittedName>
</protein>
<evidence type="ECO:0000313" key="1">
    <source>
        <dbReference type="EMBL" id="CCQ46107.1"/>
    </source>
</evidence>
<reference evidence="2" key="1">
    <citation type="journal article" date="2014" name="Genome Announc.">
        <title>Genome Sequence of Arthrobacter siccitolerans 4J27, a Xeroprotectant-Producing Desiccation-Tolerant Microorganism.</title>
        <authorList>
            <person name="Manzanera M."/>
            <person name="Santa-Cruz-Calvo L."/>
            <person name="Vilchez J.I."/>
            <person name="Garcia-Fontana C."/>
            <person name="Silva-Castro G.A."/>
            <person name="Calvo C."/>
            <person name="Gonzalez-Lopez J."/>
        </authorList>
    </citation>
    <scope>NUCLEOTIDE SEQUENCE [LARGE SCALE GENOMIC DNA]</scope>
    <source>
        <strain evidence="2">4J27</strain>
    </source>
</reference>
<sequence>MNKNELAQLGLDTDGLTPDADYVPNPFTADDGVHVDLVYRAYLQLEQINALGGISVLGGSRERLEDIYGGLEDGMDLMTAVARFGDDEQQQRAQQLIAAGKISGS</sequence>
<dbReference type="Proteomes" id="UP000035722">
    <property type="component" value="Unassembled WGS sequence"/>
</dbReference>
<dbReference type="OrthoDB" id="4956810at2"/>
<gene>
    <name evidence="1" type="ORF">ARTSIC4J27_2067</name>
</gene>
<dbReference type="RefSeq" id="WP_050055049.1">
    <property type="nucleotide sequence ID" value="NZ_CAQI01000042.1"/>
</dbReference>
<accession>A0A024H2J8</accession>
<comment type="caution">
    <text evidence="1">The sequence shown here is derived from an EMBL/GenBank/DDBJ whole genome shotgun (WGS) entry which is preliminary data.</text>
</comment>
<dbReference type="AlphaFoldDB" id="A0A024H2J8"/>
<keyword evidence="2" id="KW-1185">Reference proteome</keyword>
<proteinExistence type="predicted"/>
<evidence type="ECO:0000313" key="2">
    <source>
        <dbReference type="Proteomes" id="UP000035722"/>
    </source>
</evidence>